<gene>
    <name evidence="3" type="ORF">ENM84_00535</name>
</gene>
<evidence type="ECO:0000259" key="2">
    <source>
        <dbReference type="Pfam" id="PF09335"/>
    </source>
</evidence>
<protein>
    <recommendedName>
        <fullName evidence="2">VTT domain-containing protein</fullName>
    </recommendedName>
</protein>
<dbReference type="GO" id="GO:0005886">
    <property type="term" value="C:plasma membrane"/>
    <property type="evidence" value="ECO:0007669"/>
    <property type="project" value="TreeGrafter"/>
</dbReference>
<name>A0A7C5XLP9_9CREN</name>
<keyword evidence="1" id="KW-0472">Membrane</keyword>
<dbReference type="EMBL" id="DRZI01000017">
    <property type="protein sequence ID" value="HHP81129.1"/>
    <property type="molecule type" value="Genomic_DNA"/>
</dbReference>
<feature type="domain" description="VTT" evidence="2">
    <location>
        <begin position="61"/>
        <end position="178"/>
    </location>
</feature>
<sequence>MPLKKDVIKIIESYTTILILIVISIIIFSMRKYIIRLLLGFNGFIAVFLLSLIGCLSVVPIPYTYILFLIAMHYELNPIIVSLGGAFGSTLGETVAWLLGRASSSILRDTKYFKRIEAIIKFTKSHSSITLPILTFIFALTPLPDKILFLPLGVVRYSVLRVLPAAFMGKMVMNIIIIITAQTWGIIGEEILGLDELLMFIATTAMLIIIMSIIMFIKWEKILGIQIS</sequence>
<dbReference type="InterPro" id="IPR051311">
    <property type="entry name" value="DedA_domain"/>
</dbReference>
<keyword evidence="1" id="KW-0812">Transmembrane</keyword>
<dbReference type="AlphaFoldDB" id="A0A7C5XLP9"/>
<feature type="transmembrane region" description="Helical" evidence="1">
    <location>
        <begin position="12"/>
        <end position="30"/>
    </location>
</feature>
<reference evidence="3" key="1">
    <citation type="journal article" date="2020" name="mSystems">
        <title>Genome- and Community-Level Interaction Insights into Carbon Utilization and Element Cycling Functions of Hydrothermarchaeota in Hydrothermal Sediment.</title>
        <authorList>
            <person name="Zhou Z."/>
            <person name="Liu Y."/>
            <person name="Xu W."/>
            <person name="Pan J."/>
            <person name="Luo Z.H."/>
            <person name="Li M."/>
        </authorList>
    </citation>
    <scope>NUCLEOTIDE SEQUENCE [LARGE SCALE GENOMIC DNA]</scope>
    <source>
        <strain evidence="3">SpSt-1121</strain>
    </source>
</reference>
<dbReference type="Pfam" id="PF09335">
    <property type="entry name" value="VTT_dom"/>
    <property type="match status" value="1"/>
</dbReference>
<evidence type="ECO:0000313" key="3">
    <source>
        <dbReference type="EMBL" id="HHP81129.1"/>
    </source>
</evidence>
<feature type="transmembrane region" description="Helical" evidence="1">
    <location>
        <begin position="199"/>
        <end position="217"/>
    </location>
</feature>
<comment type="caution">
    <text evidence="3">The sequence shown here is derived from an EMBL/GenBank/DDBJ whole genome shotgun (WGS) entry which is preliminary data.</text>
</comment>
<feature type="transmembrane region" description="Helical" evidence="1">
    <location>
        <begin position="171"/>
        <end position="187"/>
    </location>
</feature>
<feature type="transmembrane region" description="Helical" evidence="1">
    <location>
        <begin position="79"/>
        <end position="99"/>
    </location>
</feature>
<accession>A0A7C5XLP9</accession>
<dbReference type="InterPro" id="IPR032816">
    <property type="entry name" value="VTT_dom"/>
</dbReference>
<proteinExistence type="predicted"/>
<dbReference type="PANTHER" id="PTHR42709:SF10">
    <property type="entry name" value="SNARE ASSOCIATED GOLGI PROTEIN"/>
    <property type="match status" value="1"/>
</dbReference>
<keyword evidence="1" id="KW-1133">Transmembrane helix</keyword>
<organism evidence="3">
    <name type="scientific">Ignisphaera aggregans</name>
    <dbReference type="NCBI Taxonomy" id="334771"/>
    <lineage>
        <taxon>Archaea</taxon>
        <taxon>Thermoproteota</taxon>
        <taxon>Thermoprotei</taxon>
        <taxon>Desulfurococcales</taxon>
        <taxon>Desulfurococcaceae</taxon>
        <taxon>Ignisphaera</taxon>
    </lineage>
</organism>
<evidence type="ECO:0000256" key="1">
    <source>
        <dbReference type="SAM" id="Phobius"/>
    </source>
</evidence>
<dbReference type="PANTHER" id="PTHR42709">
    <property type="entry name" value="ALKALINE PHOSPHATASE LIKE PROTEIN"/>
    <property type="match status" value="1"/>
</dbReference>
<feature type="transmembrane region" description="Helical" evidence="1">
    <location>
        <begin position="37"/>
        <end position="59"/>
    </location>
</feature>